<dbReference type="PANTHER" id="PTHR30289">
    <property type="entry name" value="UNCHARACTERIZED PROTEIN YBCL-RELATED"/>
    <property type="match status" value="1"/>
</dbReference>
<dbReference type="InterPro" id="IPR005247">
    <property type="entry name" value="YbhB_YbcL/LppC-like"/>
</dbReference>
<accession>A0A1I4XXI4</accession>
<dbReference type="PANTHER" id="PTHR30289:SF1">
    <property type="entry name" value="PEBP (PHOSPHATIDYLETHANOLAMINE-BINDING PROTEIN) FAMILY PROTEIN"/>
    <property type="match status" value="1"/>
</dbReference>
<dbReference type="AlphaFoldDB" id="A0A1I4XXI4"/>
<name>A0A1I4XXI4_9PROT</name>
<gene>
    <name evidence="1" type="ORF">SAMN05216386_0349</name>
</gene>
<organism evidence="1 2">
    <name type="scientific">Nitrosospira briensis</name>
    <dbReference type="NCBI Taxonomy" id="35799"/>
    <lineage>
        <taxon>Bacteria</taxon>
        <taxon>Pseudomonadati</taxon>
        <taxon>Pseudomonadota</taxon>
        <taxon>Betaproteobacteria</taxon>
        <taxon>Nitrosomonadales</taxon>
        <taxon>Nitrosomonadaceae</taxon>
        <taxon>Nitrosospira</taxon>
    </lineage>
</organism>
<dbReference type="SUPFAM" id="SSF49777">
    <property type="entry name" value="PEBP-like"/>
    <property type="match status" value="1"/>
</dbReference>
<dbReference type="CDD" id="cd00865">
    <property type="entry name" value="PEBP_bact_arch"/>
    <property type="match status" value="1"/>
</dbReference>
<protein>
    <recommendedName>
        <fullName evidence="3">Phospholipid-binding protein, PBP family</fullName>
    </recommendedName>
</protein>
<dbReference type="NCBIfam" id="TIGR00481">
    <property type="entry name" value="YbhB/YbcL family Raf kinase inhibitor-like protein"/>
    <property type="match status" value="1"/>
</dbReference>
<dbReference type="EMBL" id="FOVJ01000001">
    <property type="protein sequence ID" value="SFN29949.1"/>
    <property type="molecule type" value="Genomic_DNA"/>
</dbReference>
<proteinExistence type="predicted"/>
<keyword evidence="2" id="KW-1185">Reference proteome</keyword>
<dbReference type="Pfam" id="PF01161">
    <property type="entry name" value="PBP"/>
    <property type="match status" value="1"/>
</dbReference>
<dbReference type="InterPro" id="IPR036610">
    <property type="entry name" value="PEBP-like_sf"/>
</dbReference>
<reference evidence="2" key="1">
    <citation type="submission" date="2016-10" db="EMBL/GenBank/DDBJ databases">
        <authorList>
            <person name="Varghese N."/>
        </authorList>
    </citation>
    <scope>NUCLEOTIDE SEQUENCE [LARGE SCALE GENOMIC DNA]</scope>
    <source>
        <strain evidence="2">Nsp8</strain>
    </source>
</reference>
<dbReference type="RefSeq" id="WP_371265523.1">
    <property type="nucleotide sequence ID" value="NZ_FOVJ01000001.1"/>
</dbReference>
<dbReference type="InterPro" id="IPR008914">
    <property type="entry name" value="PEBP"/>
</dbReference>
<evidence type="ECO:0008006" key="3">
    <source>
        <dbReference type="Google" id="ProtNLM"/>
    </source>
</evidence>
<evidence type="ECO:0000313" key="1">
    <source>
        <dbReference type="EMBL" id="SFN29949.1"/>
    </source>
</evidence>
<evidence type="ECO:0000313" key="2">
    <source>
        <dbReference type="Proteomes" id="UP000183107"/>
    </source>
</evidence>
<sequence>MHTSPHFIARARISTLLGLCVICLFTAEAVSAIAVITAVTAGASEAAPLSQKEKKEKSIMSMTITSSSFAHQGLIPTRHTCQGHDTSPELLWTEVPEGAKSLVLIMDDPDAPDPAAPERTWVHWVLYNIPPIATGLAEAIPAAELPSGTREGLNDWERTGYGGPCPPIGSHRYFHKLYALDTVLPDLKQPTKAKLEEAMNGHVIGYSELIGLYKKH</sequence>
<dbReference type="Gene3D" id="3.90.280.10">
    <property type="entry name" value="PEBP-like"/>
    <property type="match status" value="1"/>
</dbReference>
<dbReference type="Proteomes" id="UP000183107">
    <property type="component" value="Unassembled WGS sequence"/>
</dbReference>